<accession>A0A915IQI6</accession>
<evidence type="ECO:0000313" key="2">
    <source>
        <dbReference type="WBParaSite" id="nRc.2.0.1.t16453-RA"/>
    </source>
</evidence>
<protein>
    <submittedName>
        <fullName evidence="2">Uncharacterized protein</fullName>
    </submittedName>
</protein>
<proteinExistence type="predicted"/>
<dbReference type="Proteomes" id="UP000887565">
    <property type="component" value="Unplaced"/>
</dbReference>
<dbReference type="WBParaSite" id="nRc.2.0.1.t16453-RA">
    <property type="protein sequence ID" value="nRc.2.0.1.t16453-RA"/>
    <property type="gene ID" value="nRc.2.0.1.g16453"/>
</dbReference>
<name>A0A915IQI6_ROMCU</name>
<sequence length="94" mass="10648">MLTEPRGRFQYCGCRGGGVCGAGPVINSRTNNYNCTFMGPDLMKQSYWILILAELYLNKRVVSGQMSKKIVHLNILGLEQRKKLHLDKSNQCLK</sequence>
<organism evidence="1 2">
    <name type="scientific">Romanomermis culicivorax</name>
    <name type="common">Nematode worm</name>
    <dbReference type="NCBI Taxonomy" id="13658"/>
    <lineage>
        <taxon>Eukaryota</taxon>
        <taxon>Metazoa</taxon>
        <taxon>Ecdysozoa</taxon>
        <taxon>Nematoda</taxon>
        <taxon>Enoplea</taxon>
        <taxon>Dorylaimia</taxon>
        <taxon>Mermithida</taxon>
        <taxon>Mermithoidea</taxon>
        <taxon>Mermithidae</taxon>
        <taxon>Romanomermis</taxon>
    </lineage>
</organism>
<evidence type="ECO:0000313" key="1">
    <source>
        <dbReference type="Proteomes" id="UP000887565"/>
    </source>
</evidence>
<reference evidence="2" key="1">
    <citation type="submission" date="2022-11" db="UniProtKB">
        <authorList>
            <consortium name="WormBaseParasite"/>
        </authorList>
    </citation>
    <scope>IDENTIFICATION</scope>
</reference>
<dbReference type="AlphaFoldDB" id="A0A915IQI6"/>
<keyword evidence="1" id="KW-1185">Reference proteome</keyword>